<evidence type="ECO:0000313" key="3">
    <source>
        <dbReference type="Proteomes" id="UP001597402"/>
    </source>
</evidence>
<comment type="caution">
    <text evidence="2">The sequence shown here is derived from an EMBL/GenBank/DDBJ whole genome shotgun (WGS) entry which is preliminary data.</text>
</comment>
<dbReference type="EMBL" id="JBHUHP010000001">
    <property type="protein sequence ID" value="MFD2090465.1"/>
    <property type="molecule type" value="Genomic_DNA"/>
</dbReference>
<keyword evidence="1" id="KW-0472">Membrane</keyword>
<keyword evidence="1" id="KW-1133">Transmembrane helix</keyword>
<keyword evidence="1" id="KW-0812">Transmembrane</keyword>
<sequence length="48" mass="5286">MQCVAGPPASDDAGRGIAWLFVRVLVLRLTGVVMGAFRRQHNCDIKFL</sequence>
<protein>
    <submittedName>
        <fullName evidence="2">Uncharacterized protein</fullName>
    </submittedName>
</protein>
<proteinExistence type="predicted"/>
<evidence type="ECO:0000313" key="2">
    <source>
        <dbReference type="EMBL" id="MFD2090465.1"/>
    </source>
</evidence>
<organism evidence="2 3">
    <name type="scientific">Blastococcus deserti</name>
    <dbReference type="NCBI Taxonomy" id="2259033"/>
    <lineage>
        <taxon>Bacteria</taxon>
        <taxon>Bacillati</taxon>
        <taxon>Actinomycetota</taxon>
        <taxon>Actinomycetes</taxon>
        <taxon>Geodermatophilales</taxon>
        <taxon>Geodermatophilaceae</taxon>
        <taxon>Blastococcus</taxon>
    </lineage>
</organism>
<keyword evidence="3" id="KW-1185">Reference proteome</keyword>
<feature type="transmembrane region" description="Helical" evidence="1">
    <location>
        <begin position="17"/>
        <end position="37"/>
    </location>
</feature>
<evidence type="ECO:0000256" key="1">
    <source>
        <dbReference type="SAM" id="Phobius"/>
    </source>
</evidence>
<accession>A0ABW4X511</accession>
<dbReference type="RefSeq" id="WP_376871369.1">
    <property type="nucleotide sequence ID" value="NZ_JBHUHP010000001.1"/>
</dbReference>
<dbReference type="Proteomes" id="UP001597402">
    <property type="component" value="Unassembled WGS sequence"/>
</dbReference>
<reference evidence="3" key="1">
    <citation type="journal article" date="2019" name="Int. J. Syst. Evol. Microbiol.">
        <title>The Global Catalogue of Microorganisms (GCM) 10K type strain sequencing project: providing services to taxonomists for standard genome sequencing and annotation.</title>
        <authorList>
            <consortium name="The Broad Institute Genomics Platform"/>
            <consortium name="The Broad Institute Genome Sequencing Center for Infectious Disease"/>
            <person name="Wu L."/>
            <person name="Ma J."/>
        </authorList>
    </citation>
    <scope>NUCLEOTIDE SEQUENCE [LARGE SCALE GENOMIC DNA]</scope>
    <source>
        <strain evidence="3">JCM 3338</strain>
    </source>
</reference>
<gene>
    <name evidence="2" type="ORF">ACFSHS_02655</name>
</gene>
<name>A0ABW4X511_9ACTN</name>